<organism evidence="2 3">
    <name type="scientific">Sulfuriroseicoccus oceanibius</name>
    <dbReference type="NCBI Taxonomy" id="2707525"/>
    <lineage>
        <taxon>Bacteria</taxon>
        <taxon>Pseudomonadati</taxon>
        <taxon>Verrucomicrobiota</taxon>
        <taxon>Verrucomicrobiia</taxon>
        <taxon>Verrucomicrobiales</taxon>
        <taxon>Verrucomicrobiaceae</taxon>
        <taxon>Sulfuriroseicoccus</taxon>
    </lineage>
</organism>
<dbReference type="KEGG" id="soa:G3M56_003270"/>
<dbReference type="Pfam" id="PF04230">
    <property type="entry name" value="PS_pyruv_trans"/>
    <property type="match status" value="1"/>
</dbReference>
<name>A0A6B3L9E3_9BACT</name>
<sequence>MGVVKTFGLAKRGEAPMNQVLRVRRIVKRSVVLPLWRWIGLPFCGVVSRILRRSGSQGVPLVWFDVENWGDALNPWLVERLSGSSISQVKIPCRMHYLAIGSVMDRVTQYSEVWGSGFIEEGQTLLAHPVAVHAVRGPLTREALRKQGVECPEVYGDPALLMPFFYDPDVSESYEYGIIPHFVDKANPWVKAQSERSDVLVIDIESGIEEFVRQLKSCRKILSSSLHGLICADAYGKPNVWLGLSDRVIGGAFKFDDYRLAIGAERPRRIDVRADDSVDEVVAHAERYPVELDLLQLIRACPFLSPELAKAVADAGAIEELRPLLAVDAGGHNG</sequence>
<dbReference type="Proteomes" id="UP000475117">
    <property type="component" value="Chromosome"/>
</dbReference>
<feature type="domain" description="Polysaccharide pyruvyl transferase" evidence="1">
    <location>
        <begin position="118"/>
        <end position="244"/>
    </location>
</feature>
<protein>
    <submittedName>
        <fullName evidence="2">Polysaccharide pyruvyl transferase family protein</fullName>
    </submittedName>
</protein>
<dbReference type="RefSeq" id="WP_235203565.1">
    <property type="nucleotide sequence ID" value="NZ_CP066776.1"/>
</dbReference>
<accession>A0A6B3L9E3</accession>
<dbReference type="InterPro" id="IPR007345">
    <property type="entry name" value="Polysacch_pyruvyl_Trfase"/>
</dbReference>
<evidence type="ECO:0000313" key="3">
    <source>
        <dbReference type="Proteomes" id="UP000475117"/>
    </source>
</evidence>
<keyword evidence="3" id="KW-1185">Reference proteome</keyword>
<dbReference type="EMBL" id="CP066776">
    <property type="protein sequence ID" value="QQL45623.1"/>
    <property type="molecule type" value="Genomic_DNA"/>
</dbReference>
<evidence type="ECO:0000313" key="2">
    <source>
        <dbReference type="EMBL" id="QQL45623.1"/>
    </source>
</evidence>
<dbReference type="AlphaFoldDB" id="A0A6B3L9E3"/>
<gene>
    <name evidence="2" type="ORF">G3M56_003270</name>
</gene>
<keyword evidence="2" id="KW-0808">Transferase</keyword>
<proteinExistence type="predicted"/>
<dbReference type="GO" id="GO:0016740">
    <property type="term" value="F:transferase activity"/>
    <property type="evidence" value="ECO:0007669"/>
    <property type="project" value="UniProtKB-KW"/>
</dbReference>
<reference evidence="2 3" key="1">
    <citation type="submission" date="2020-12" db="EMBL/GenBank/DDBJ databases">
        <title>Sulforoseuscoccus oceanibium gen. nov., sp. nov., a representative of the phylum Verrucomicrobia with special cytoplasmic membrane, and proposal of Sulforoseuscoccusaceae fam. nov.</title>
        <authorList>
            <person name="Xi F."/>
        </authorList>
    </citation>
    <scope>NUCLEOTIDE SEQUENCE [LARGE SCALE GENOMIC DNA]</scope>
    <source>
        <strain evidence="2 3">T37</strain>
    </source>
</reference>
<evidence type="ECO:0000259" key="1">
    <source>
        <dbReference type="Pfam" id="PF04230"/>
    </source>
</evidence>